<keyword evidence="9 10" id="KW-0472">Membrane</keyword>
<dbReference type="GO" id="GO:0050660">
    <property type="term" value="F:flavin adenine dinucleotide binding"/>
    <property type="evidence" value="ECO:0007669"/>
    <property type="project" value="UniProtKB-UniRule"/>
</dbReference>
<evidence type="ECO:0000256" key="4">
    <source>
        <dbReference type="ARBA" id="ARBA00012312"/>
    </source>
</evidence>
<dbReference type="Pfam" id="PF12831">
    <property type="entry name" value="FAD_oxidored"/>
    <property type="match status" value="1"/>
</dbReference>
<dbReference type="Proteomes" id="UP001275084">
    <property type="component" value="Unassembled WGS sequence"/>
</dbReference>
<evidence type="ECO:0000313" key="13">
    <source>
        <dbReference type="Proteomes" id="UP001275084"/>
    </source>
</evidence>
<comment type="subcellular location">
    <subcellularLocation>
        <location evidence="10">Endoplasmic reticulum membrane</location>
        <topology evidence="10">Multi-pass membrane protein</topology>
    </subcellularLocation>
    <subcellularLocation>
        <location evidence="2">Microsome membrane</location>
        <topology evidence="2">Multi-pass membrane protein</topology>
    </subcellularLocation>
</comment>
<evidence type="ECO:0000256" key="2">
    <source>
        <dbReference type="ARBA" id="ARBA00004154"/>
    </source>
</evidence>
<keyword evidence="10" id="KW-0256">Endoplasmic reticulum</keyword>
<protein>
    <recommendedName>
        <fullName evidence="4 10">Squalene monooxygenase</fullName>
        <ecNumber evidence="4 10">1.14.14.17</ecNumber>
    </recommendedName>
</protein>
<evidence type="ECO:0000256" key="3">
    <source>
        <dbReference type="ARBA" id="ARBA00008802"/>
    </source>
</evidence>
<keyword evidence="6 10" id="KW-0274">FAD</keyword>
<reference evidence="12" key="1">
    <citation type="journal article" date="2023" name="Mol. Phylogenet. Evol.">
        <title>Genome-scale phylogeny and comparative genomics of the fungal order Sordariales.</title>
        <authorList>
            <person name="Hensen N."/>
            <person name="Bonometti L."/>
            <person name="Westerberg I."/>
            <person name="Brannstrom I.O."/>
            <person name="Guillou S."/>
            <person name="Cros-Aarteil S."/>
            <person name="Calhoun S."/>
            <person name="Haridas S."/>
            <person name="Kuo A."/>
            <person name="Mondo S."/>
            <person name="Pangilinan J."/>
            <person name="Riley R."/>
            <person name="LaButti K."/>
            <person name="Andreopoulos B."/>
            <person name="Lipzen A."/>
            <person name="Chen C."/>
            <person name="Yan M."/>
            <person name="Daum C."/>
            <person name="Ng V."/>
            <person name="Clum A."/>
            <person name="Steindorff A."/>
            <person name="Ohm R.A."/>
            <person name="Martin F."/>
            <person name="Silar P."/>
            <person name="Natvig D.O."/>
            <person name="Lalanne C."/>
            <person name="Gautier V."/>
            <person name="Ament-Velasquez S.L."/>
            <person name="Kruys A."/>
            <person name="Hutchinson M.I."/>
            <person name="Powell A.J."/>
            <person name="Barry K."/>
            <person name="Miller A.N."/>
            <person name="Grigoriev I.V."/>
            <person name="Debuchy R."/>
            <person name="Gladieux P."/>
            <person name="Hiltunen Thoren M."/>
            <person name="Johannesson H."/>
        </authorList>
    </citation>
    <scope>NUCLEOTIDE SEQUENCE</scope>
    <source>
        <strain evidence="12">CBS 955.72</strain>
    </source>
</reference>
<evidence type="ECO:0000256" key="1">
    <source>
        <dbReference type="ARBA" id="ARBA00001974"/>
    </source>
</evidence>
<feature type="domain" description="Squalene epoxidase" evidence="11">
    <location>
        <begin position="161"/>
        <end position="438"/>
    </location>
</feature>
<dbReference type="PANTHER" id="PTHR10835">
    <property type="entry name" value="SQUALENE MONOOXYGENASE"/>
    <property type="match status" value="1"/>
</dbReference>
<organism evidence="12 13">
    <name type="scientific">Lasiosphaeria hispida</name>
    <dbReference type="NCBI Taxonomy" id="260671"/>
    <lineage>
        <taxon>Eukaryota</taxon>
        <taxon>Fungi</taxon>
        <taxon>Dikarya</taxon>
        <taxon>Ascomycota</taxon>
        <taxon>Pezizomycotina</taxon>
        <taxon>Sordariomycetes</taxon>
        <taxon>Sordariomycetidae</taxon>
        <taxon>Sordariales</taxon>
        <taxon>Lasiosphaeriaceae</taxon>
        <taxon>Lasiosphaeria</taxon>
    </lineage>
</organism>
<dbReference type="GO" id="GO:0006696">
    <property type="term" value="P:ergosterol biosynthetic process"/>
    <property type="evidence" value="ECO:0007669"/>
    <property type="project" value="TreeGrafter"/>
</dbReference>
<keyword evidence="7" id="KW-0492">Microsome</keyword>
<dbReference type="InterPro" id="IPR036188">
    <property type="entry name" value="FAD/NAD-bd_sf"/>
</dbReference>
<dbReference type="InterPro" id="IPR040125">
    <property type="entry name" value="Squalene_monox"/>
</dbReference>
<comment type="similarity">
    <text evidence="3 10">Belongs to the squalene monooxygenase family.</text>
</comment>
<dbReference type="AlphaFoldDB" id="A0AAJ0HLA6"/>
<evidence type="ECO:0000256" key="8">
    <source>
        <dbReference type="ARBA" id="ARBA00023002"/>
    </source>
</evidence>
<dbReference type="PRINTS" id="PR00420">
    <property type="entry name" value="RNGMNOXGNASE"/>
</dbReference>
<dbReference type="Pfam" id="PF08491">
    <property type="entry name" value="SE"/>
    <property type="match status" value="1"/>
</dbReference>
<evidence type="ECO:0000256" key="7">
    <source>
        <dbReference type="ARBA" id="ARBA00022848"/>
    </source>
</evidence>
<evidence type="ECO:0000256" key="6">
    <source>
        <dbReference type="ARBA" id="ARBA00022827"/>
    </source>
</evidence>
<accession>A0AAJ0HLA6</accession>
<evidence type="ECO:0000256" key="9">
    <source>
        <dbReference type="ARBA" id="ARBA00023136"/>
    </source>
</evidence>
<proteinExistence type="inferred from homology"/>
<dbReference type="PANTHER" id="PTHR10835:SF0">
    <property type="entry name" value="SQUALENE MONOOXYGENASE"/>
    <property type="match status" value="1"/>
</dbReference>
<evidence type="ECO:0000259" key="11">
    <source>
        <dbReference type="Pfam" id="PF08491"/>
    </source>
</evidence>
<keyword evidence="10" id="KW-1133">Transmembrane helix</keyword>
<dbReference type="EC" id="1.14.14.17" evidence="4 10"/>
<feature type="transmembrane region" description="Helical" evidence="10">
    <location>
        <begin position="7"/>
        <end position="25"/>
    </location>
</feature>
<keyword evidence="10" id="KW-0812">Transmembrane</keyword>
<dbReference type="InterPro" id="IPR013698">
    <property type="entry name" value="Squalene_epoxidase"/>
</dbReference>
<evidence type="ECO:0000256" key="5">
    <source>
        <dbReference type="ARBA" id="ARBA00022630"/>
    </source>
</evidence>
<dbReference type="EMBL" id="JAUIQD010000003">
    <property type="protein sequence ID" value="KAK3356656.1"/>
    <property type="molecule type" value="Genomic_DNA"/>
</dbReference>
<keyword evidence="13" id="KW-1185">Reference proteome</keyword>
<comment type="caution">
    <text evidence="12">The sequence shown here is derived from an EMBL/GenBank/DDBJ whole genome shotgun (WGS) entry which is preliminary data.</text>
</comment>
<gene>
    <name evidence="12" type="ORF">B0T25DRAFT_537134</name>
</gene>
<dbReference type="Gene3D" id="3.50.50.60">
    <property type="entry name" value="FAD/NAD(P)-binding domain"/>
    <property type="match status" value="1"/>
</dbReference>
<evidence type="ECO:0000256" key="10">
    <source>
        <dbReference type="RuleBase" id="RU367121"/>
    </source>
</evidence>
<sequence>MEKRTNYDVIVIGAGIAGSAAAVAFSRQGRQVLLVERNLKEPDRIVGELLQPGGVDALSELGLVDCLEGIDATPINGYHLYWKDEEASFWFCEREGRKRKPQGSSFHHGKFVTKLRQAASAQSNTTVIESTVMEILRDGTSSHVTGILCSSSGQMDEQQFFAPLTILADGSTSNFRSQFTPHRPKSQSRFWGLELVDAKLPIPQYAHAVLGRGPPILMYPISSHQTRILIDIPDTVYDKLGNLAAVREYLQDHVAPIVPESVQPQLLAALRDGRLRSMPNAWLPSTKNTTPGLVILGDASNMRHPVTGSGMTVALKDAVLLAKTLNPDHVPDLEDTAKVLKKLGGFHWSRKEHSASLNMLAQALYFLFVPEDKGLQIMQRGFIQYVQDGEKNFAEPAWIMGGLPVSPFRLFYHFFAIALYSIHLHLRREGFMGLGHALFQSASVLVSAICIIWGPLVNELRR</sequence>
<comment type="catalytic activity">
    <reaction evidence="10">
        <text>squalene + reduced [NADPH--hemoprotein reductase] + O2 = (S)-2,3-epoxysqualene + oxidized [NADPH--hemoprotein reductase] + H2O + H(+)</text>
        <dbReference type="Rhea" id="RHEA:25282"/>
        <dbReference type="Rhea" id="RHEA-COMP:11964"/>
        <dbReference type="Rhea" id="RHEA-COMP:11965"/>
        <dbReference type="ChEBI" id="CHEBI:15377"/>
        <dbReference type="ChEBI" id="CHEBI:15378"/>
        <dbReference type="ChEBI" id="CHEBI:15379"/>
        <dbReference type="ChEBI" id="CHEBI:15440"/>
        <dbReference type="ChEBI" id="CHEBI:15441"/>
        <dbReference type="ChEBI" id="CHEBI:57618"/>
        <dbReference type="ChEBI" id="CHEBI:58210"/>
        <dbReference type="EC" id="1.14.14.17"/>
    </reaction>
</comment>
<comment type="function">
    <text evidence="10">Catalyzes the stereospecific oxidation of squalene to (S)-2,3-epoxysqualene, and is considered to be a rate-limiting enzyme in steroid biosynthesis.</text>
</comment>
<dbReference type="SUPFAM" id="SSF51905">
    <property type="entry name" value="FAD/NAD(P)-binding domain"/>
    <property type="match status" value="1"/>
</dbReference>
<name>A0AAJ0HLA6_9PEZI</name>
<dbReference type="GO" id="GO:0004506">
    <property type="term" value="F:squalene monooxygenase activity"/>
    <property type="evidence" value="ECO:0007669"/>
    <property type="project" value="UniProtKB-UniRule"/>
</dbReference>
<comment type="cofactor">
    <cofactor evidence="1 10">
        <name>FAD</name>
        <dbReference type="ChEBI" id="CHEBI:57692"/>
    </cofactor>
</comment>
<keyword evidence="8 10" id="KW-0560">Oxidoreductase</keyword>
<keyword evidence="5 10" id="KW-0285">Flavoprotein</keyword>
<evidence type="ECO:0000313" key="12">
    <source>
        <dbReference type="EMBL" id="KAK3356656.1"/>
    </source>
</evidence>
<feature type="transmembrane region" description="Helical" evidence="10">
    <location>
        <begin position="438"/>
        <end position="456"/>
    </location>
</feature>
<reference evidence="12" key="2">
    <citation type="submission" date="2023-06" db="EMBL/GenBank/DDBJ databases">
        <authorList>
            <consortium name="Lawrence Berkeley National Laboratory"/>
            <person name="Haridas S."/>
            <person name="Hensen N."/>
            <person name="Bonometti L."/>
            <person name="Westerberg I."/>
            <person name="Brannstrom I.O."/>
            <person name="Guillou S."/>
            <person name="Cros-Aarteil S."/>
            <person name="Calhoun S."/>
            <person name="Kuo A."/>
            <person name="Mondo S."/>
            <person name="Pangilinan J."/>
            <person name="Riley R."/>
            <person name="Labutti K."/>
            <person name="Andreopoulos B."/>
            <person name="Lipzen A."/>
            <person name="Chen C."/>
            <person name="Yanf M."/>
            <person name="Daum C."/>
            <person name="Ng V."/>
            <person name="Clum A."/>
            <person name="Steindorff A."/>
            <person name="Ohm R."/>
            <person name="Martin F."/>
            <person name="Silar P."/>
            <person name="Natvig D."/>
            <person name="Lalanne C."/>
            <person name="Gautier V."/>
            <person name="Ament-Velasquez S.L."/>
            <person name="Kruys A."/>
            <person name="Hutchinson M.I."/>
            <person name="Powell A.J."/>
            <person name="Barry K."/>
            <person name="Miller A.N."/>
            <person name="Grigoriev I.V."/>
            <person name="Debuchy R."/>
            <person name="Gladieux P."/>
            <person name="Thoren M.H."/>
            <person name="Johannesson H."/>
        </authorList>
    </citation>
    <scope>NUCLEOTIDE SEQUENCE</scope>
    <source>
        <strain evidence="12">CBS 955.72</strain>
    </source>
</reference>
<dbReference type="GO" id="GO:0005789">
    <property type="term" value="C:endoplasmic reticulum membrane"/>
    <property type="evidence" value="ECO:0007669"/>
    <property type="project" value="UniProtKB-SubCell"/>
</dbReference>